<sequence length="65" mass="7326">MAKEIYDLFGVATNIGLTVAIDTKLQSFLSESIMELIHFLAIVGKVPTKEVEEFILFFFNNRGKS</sequence>
<evidence type="ECO:0000313" key="2">
    <source>
        <dbReference type="Proteomes" id="UP001358586"/>
    </source>
</evidence>
<proteinExistence type="predicted"/>
<comment type="caution">
    <text evidence="1">The sequence shown here is derived from an EMBL/GenBank/DDBJ whole genome shotgun (WGS) entry which is preliminary data.</text>
</comment>
<organism evidence="1 2">
    <name type="scientific">Gossypium arboreum</name>
    <name type="common">Tree cotton</name>
    <name type="synonym">Gossypium nanking</name>
    <dbReference type="NCBI Taxonomy" id="29729"/>
    <lineage>
        <taxon>Eukaryota</taxon>
        <taxon>Viridiplantae</taxon>
        <taxon>Streptophyta</taxon>
        <taxon>Embryophyta</taxon>
        <taxon>Tracheophyta</taxon>
        <taxon>Spermatophyta</taxon>
        <taxon>Magnoliopsida</taxon>
        <taxon>eudicotyledons</taxon>
        <taxon>Gunneridae</taxon>
        <taxon>Pentapetalae</taxon>
        <taxon>rosids</taxon>
        <taxon>malvids</taxon>
        <taxon>Malvales</taxon>
        <taxon>Malvaceae</taxon>
        <taxon>Malvoideae</taxon>
        <taxon>Gossypium</taxon>
    </lineage>
</organism>
<protein>
    <submittedName>
        <fullName evidence="1">Uncharacterized protein</fullName>
    </submittedName>
</protein>
<reference evidence="1 2" key="1">
    <citation type="submission" date="2023-03" db="EMBL/GenBank/DDBJ databases">
        <title>WGS of Gossypium arboreum.</title>
        <authorList>
            <person name="Yu D."/>
        </authorList>
    </citation>
    <scope>NUCLEOTIDE SEQUENCE [LARGE SCALE GENOMIC DNA]</scope>
    <source>
        <tissue evidence="1">Leaf</tissue>
    </source>
</reference>
<gene>
    <name evidence="1" type="ORF">PVK06_011485</name>
</gene>
<dbReference type="Proteomes" id="UP001358586">
    <property type="component" value="Chromosome 4"/>
</dbReference>
<dbReference type="EMBL" id="JARKNE010000004">
    <property type="protein sequence ID" value="KAK5835778.1"/>
    <property type="molecule type" value="Genomic_DNA"/>
</dbReference>
<name>A0ABR0QA56_GOSAR</name>
<evidence type="ECO:0000313" key="1">
    <source>
        <dbReference type="EMBL" id="KAK5835778.1"/>
    </source>
</evidence>
<keyword evidence="2" id="KW-1185">Reference proteome</keyword>
<accession>A0ABR0QA56</accession>